<evidence type="ECO:0000313" key="2">
    <source>
        <dbReference type="EMBL" id="CAB9497619.1"/>
    </source>
</evidence>
<dbReference type="EMBL" id="CAICTM010000023">
    <property type="protein sequence ID" value="CAB9497619.1"/>
    <property type="molecule type" value="Genomic_DNA"/>
</dbReference>
<organism evidence="2 3">
    <name type="scientific">Seminavis robusta</name>
    <dbReference type="NCBI Taxonomy" id="568900"/>
    <lineage>
        <taxon>Eukaryota</taxon>
        <taxon>Sar</taxon>
        <taxon>Stramenopiles</taxon>
        <taxon>Ochrophyta</taxon>
        <taxon>Bacillariophyta</taxon>
        <taxon>Bacillariophyceae</taxon>
        <taxon>Bacillariophycidae</taxon>
        <taxon>Naviculales</taxon>
        <taxon>Naviculaceae</taxon>
        <taxon>Seminavis</taxon>
    </lineage>
</organism>
<feature type="region of interest" description="Disordered" evidence="1">
    <location>
        <begin position="1"/>
        <end position="44"/>
    </location>
</feature>
<reference evidence="2" key="1">
    <citation type="submission" date="2020-06" db="EMBL/GenBank/DDBJ databases">
        <authorList>
            <consortium name="Plant Systems Biology data submission"/>
        </authorList>
    </citation>
    <scope>NUCLEOTIDE SEQUENCE</scope>
    <source>
        <strain evidence="2">D6</strain>
    </source>
</reference>
<protein>
    <submittedName>
        <fullName evidence="2">Uncharacterized protein</fullName>
    </submittedName>
</protein>
<dbReference type="Proteomes" id="UP001153069">
    <property type="component" value="Unassembled WGS sequence"/>
</dbReference>
<proteinExistence type="predicted"/>
<keyword evidence="3" id="KW-1185">Reference proteome</keyword>
<accession>A0A9N8D7Q3</accession>
<comment type="caution">
    <text evidence="2">The sequence shown here is derived from an EMBL/GenBank/DDBJ whole genome shotgun (WGS) entry which is preliminary data.</text>
</comment>
<evidence type="ECO:0000256" key="1">
    <source>
        <dbReference type="SAM" id="MobiDB-lite"/>
    </source>
</evidence>
<name>A0A9N8D7Q3_9STRA</name>
<dbReference type="AlphaFoldDB" id="A0A9N8D7Q3"/>
<sequence length="116" mass="12471">MFSFQSSSSSRDGSATTPKRSGAGNRTGKTKKSRMSSLFKGDKSKKAEKCLAEPCELSFDGKGSLESIQSIISAITLPDELLAPVPEAPPQTKFDSFCADCKPRRPARRMSHGSNV</sequence>
<gene>
    <name evidence="2" type="ORF">SEMRO_23_G015630.1</name>
</gene>
<evidence type="ECO:0000313" key="3">
    <source>
        <dbReference type="Proteomes" id="UP001153069"/>
    </source>
</evidence>
<feature type="compositionally biased region" description="Low complexity" evidence="1">
    <location>
        <begin position="1"/>
        <end position="10"/>
    </location>
</feature>